<reference evidence="1 2" key="1">
    <citation type="journal article" date="2015" name="Int. J. Syst. Evol. Microbiol.">
        <title>Amycolatopsis rhabdoformis sp. nov., an actinomycete isolated from a tropical forest soil.</title>
        <authorList>
            <person name="Souza W.R."/>
            <person name="Silva R.E."/>
            <person name="Goodfellow M."/>
            <person name="Busarakam K."/>
            <person name="Figueiro F.S."/>
            <person name="Ferreira D."/>
            <person name="Rodrigues-Filho E."/>
            <person name="Moraes L.A.B."/>
            <person name="Zucchi T.D."/>
        </authorList>
    </citation>
    <scope>NUCLEOTIDE SEQUENCE [LARGE SCALE GENOMIC DNA]</scope>
    <source>
        <strain evidence="1 2">NCIMB 14900</strain>
    </source>
</reference>
<evidence type="ECO:0000313" key="1">
    <source>
        <dbReference type="EMBL" id="WSE31411.1"/>
    </source>
</evidence>
<proteinExistence type="predicted"/>
<protein>
    <submittedName>
        <fullName evidence="1">Alpha/beta hydrolase</fullName>
    </submittedName>
</protein>
<dbReference type="InterPro" id="IPR029058">
    <property type="entry name" value="AB_hydrolase_fold"/>
</dbReference>
<organism evidence="1 2">
    <name type="scientific">Amycolatopsis rhabdoformis</name>
    <dbReference type="NCBI Taxonomy" id="1448059"/>
    <lineage>
        <taxon>Bacteria</taxon>
        <taxon>Bacillati</taxon>
        <taxon>Actinomycetota</taxon>
        <taxon>Actinomycetes</taxon>
        <taxon>Pseudonocardiales</taxon>
        <taxon>Pseudonocardiaceae</taxon>
        <taxon>Amycolatopsis</taxon>
    </lineage>
</organism>
<dbReference type="RefSeq" id="WP_326834218.1">
    <property type="nucleotide sequence ID" value="NZ_CP142149.1"/>
</dbReference>
<dbReference type="EMBL" id="CP142149">
    <property type="protein sequence ID" value="WSE31411.1"/>
    <property type="molecule type" value="Genomic_DNA"/>
</dbReference>
<evidence type="ECO:0000313" key="2">
    <source>
        <dbReference type="Proteomes" id="UP001330812"/>
    </source>
</evidence>
<accession>A0ABZ1IAB7</accession>
<dbReference type="SUPFAM" id="SSF53474">
    <property type="entry name" value="alpha/beta-Hydrolases"/>
    <property type="match status" value="1"/>
</dbReference>
<dbReference type="Gene3D" id="3.40.50.1820">
    <property type="entry name" value="alpha/beta hydrolase"/>
    <property type="match status" value="1"/>
</dbReference>
<gene>
    <name evidence="1" type="ORF">VSH64_04715</name>
</gene>
<name>A0ABZ1IAB7_9PSEU</name>
<sequence length="97" mass="9936">MPPAFEGLAGYLPAPRVGAGLLPSLLRGAARSDLPAPPELAGLDLPVLVLAWAGDPVHPVPTAERLTVLLPDARLLVAEAPGETKAWGASAAEFLAR</sequence>
<keyword evidence="2" id="KW-1185">Reference proteome</keyword>
<dbReference type="Proteomes" id="UP001330812">
    <property type="component" value="Chromosome"/>
</dbReference>
<dbReference type="GO" id="GO:0016787">
    <property type="term" value="F:hydrolase activity"/>
    <property type="evidence" value="ECO:0007669"/>
    <property type="project" value="UniProtKB-KW"/>
</dbReference>
<keyword evidence="1" id="KW-0378">Hydrolase</keyword>